<dbReference type="GO" id="GO:0000463">
    <property type="term" value="P:maturation of LSU-rRNA from tricistronic rRNA transcript (SSU-rRNA, 5.8S rRNA, LSU-rRNA)"/>
    <property type="evidence" value="ECO:0007669"/>
    <property type="project" value="UniProtKB-UniRule"/>
</dbReference>
<feature type="compositionally biased region" description="Acidic residues" evidence="6">
    <location>
        <begin position="578"/>
        <end position="587"/>
    </location>
</feature>
<feature type="compositionally biased region" description="Acidic residues" evidence="6">
    <location>
        <begin position="429"/>
        <end position="438"/>
    </location>
</feature>
<sequence length="686" mass="78159">MGRIKKKGVTGQAKNFITRTQAVRKLQISLPDFRKLCIWKGIYPREPRNKKKASKSASASTTFYYTKDIQYLLHEPLLQKFREQKALEKKISKALGRGDAHDAQRLERNASRPEKTGKTKYTLDHVIRERYPTFIDALRDLDDCLSMLFLFANLPATPTVPAKMIARCERLCLEFEHYLIVSHSLRKSFLSIKGIYYQATIQGQDILWLVPYRFNQRVTGDVDFRIMGTFVEFYQTLLGFVNFRLYTSVGLVYPPKFDKSKDDQGAELGAFSLEGNGVGAIEQPKQITNGEHAKPDPKLQAEIDRLMSQLNQPEKDTEKEPATSQTLAEEDEEEEQATDTIDKFEPAVPGGDILLQPSYSATDPSTLFSNFTFFLSRETPRQPLEFILRSFGCKRIGWDAVLGDGAFTHNELDPSITHQVVDRPPLQIDPEEEPETEDNQTAQRFRPGSRVPGRIYVQPQWIWDSVNDEELKRPDLYAPGAQLPPHLSPFVKKVRGQYDPSAPLNEQERENEELEADSDMDEEADVSDEEEDTLAVQKPKILTYMDVDATAEGMDIADSEDDESNQSEGEDSFAGFSDAEDEEEDEATSAALQRQRELEAELTGTTLEEKEVDPKAKAKTDAKKKADKKRKEEDEELERAKMMMSRKKRKILEKMVYSNKKKDAEAETLRAKRRKIEKSGKAAPRA</sequence>
<comment type="similarity">
    <text evidence="5">Belongs to the pescadillo family.</text>
</comment>
<dbReference type="InterPro" id="IPR001357">
    <property type="entry name" value="BRCT_dom"/>
</dbReference>
<dbReference type="HAMAP" id="MF_03028">
    <property type="entry name" value="Pescadillo"/>
    <property type="match status" value="1"/>
</dbReference>
<evidence type="ECO:0000259" key="7">
    <source>
        <dbReference type="PROSITE" id="PS50172"/>
    </source>
</evidence>
<feature type="compositionally biased region" description="Basic and acidic residues" evidence="6">
    <location>
        <begin position="660"/>
        <end position="670"/>
    </location>
</feature>
<keyword evidence="9" id="KW-1185">Reference proteome</keyword>
<dbReference type="Gene3D" id="3.40.50.10190">
    <property type="entry name" value="BRCT domain"/>
    <property type="match status" value="1"/>
</dbReference>
<dbReference type="GO" id="GO:0005654">
    <property type="term" value="C:nucleoplasm"/>
    <property type="evidence" value="ECO:0007669"/>
    <property type="project" value="UniProtKB-SubCell"/>
</dbReference>
<keyword evidence="1 5" id="KW-0690">Ribosome biogenesis</keyword>
<keyword evidence="2 5" id="KW-0698">rRNA processing</keyword>
<dbReference type="OrthoDB" id="10264910at2759"/>
<dbReference type="Pfam" id="PF06732">
    <property type="entry name" value="Pescadillo_N"/>
    <property type="match status" value="1"/>
</dbReference>
<reference evidence="8 9" key="1">
    <citation type="submission" date="2020-03" db="EMBL/GenBank/DDBJ databases">
        <title>Draft Genome Sequence of Cudoniella acicularis.</title>
        <authorList>
            <person name="Buettner E."/>
            <person name="Kellner H."/>
        </authorList>
    </citation>
    <scope>NUCLEOTIDE SEQUENCE [LARGE SCALE GENOMIC DNA]</scope>
    <source>
        <strain evidence="8 9">DSM 108380</strain>
    </source>
</reference>
<dbReference type="FunFam" id="3.40.50.10190:FF:000056">
    <property type="entry name" value="Pescadillo homolog"/>
    <property type="match status" value="1"/>
</dbReference>
<feature type="compositionally biased region" description="Acidic residues" evidence="6">
    <location>
        <begin position="555"/>
        <end position="571"/>
    </location>
</feature>
<feature type="domain" description="BRCT" evidence="7">
    <location>
        <begin position="363"/>
        <end position="479"/>
    </location>
</feature>
<dbReference type="PANTHER" id="PTHR12221">
    <property type="entry name" value="PESCADILLO - RELATED"/>
    <property type="match status" value="1"/>
</dbReference>
<proteinExistence type="inferred from homology"/>
<keyword evidence="3" id="KW-0175">Coiled coil</keyword>
<dbReference type="CDD" id="cd17709">
    <property type="entry name" value="BRCT_pescadillo_like"/>
    <property type="match status" value="1"/>
</dbReference>
<evidence type="ECO:0000256" key="6">
    <source>
        <dbReference type="SAM" id="MobiDB-lite"/>
    </source>
</evidence>
<evidence type="ECO:0000313" key="9">
    <source>
        <dbReference type="Proteomes" id="UP000566819"/>
    </source>
</evidence>
<evidence type="ECO:0000256" key="2">
    <source>
        <dbReference type="ARBA" id="ARBA00022552"/>
    </source>
</evidence>
<dbReference type="PANTHER" id="PTHR12221:SF6">
    <property type="entry name" value="PESCADILLO HOMOLOG"/>
    <property type="match status" value="1"/>
</dbReference>
<dbReference type="AlphaFoldDB" id="A0A8H4W721"/>
<dbReference type="GO" id="GO:0043021">
    <property type="term" value="F:ribonucleoprotein complex binding"/>
    <property type="evidence" value="ECO:0007669"/>
    <property type="project" value="UniProtKB-UniRule"/>
</dbReference>
<feature type="region of interest" description="Disordered" evidence="6">
    <location>
        <begin position="660"/>
        <end position="686"/>
    </location>
</feature>
<dbReference type="InterPro" id="IPR036420">
    <property type="entry name" value="BRCT_dom_sf"/>
</dbReference>
<dbReference type="EMBL" id="JAAMPI010000074">
    <property type="protein sequence ID" value="KAF4636267.1"/>
    <property type="molecule type" value="Genomic_DNA"/>
</dbReference>
<comment type="function">
    <text evidence="5">Component of the NOP7 complex, which is required for maturation of the 25S and 5.8S ribosomal RNAs and formation of the 60S ribosome.</text>
</comment>
<keyword evidence="4 5" id="KW-0539">Nucleus</keyword>
<accession>A0A8H4W721</accession>
<dbReference type="Proteomes" id="UP000566819">
    <property type="component" value="Unassembled WGS sequence"/>
</dbReference>
<feature type="compositionally biased region" description="Acidic residues" evidence="6">
    <location>
        <begin position="328"/>
        <end position="337"/>
    </location>
</feature>
<evidence type="ECO:0000256" key="3">
    <source>
        <dbReference type="ARBA" id="ARBA00023054"/>
    </source>
</evidence>
<dbReference type="GO" id="GO:0003723">
    <property type="term" value="F:RNA binding"/>
    <property type="evidence" value="ECO:0007669"/>
    <property type="project" value="TreeGrafter"/>
</dbReference>
<dbReference type="GO" id="GO:0070545">
    <property type="term" value="C:PeBoW complex"/>
    <property type="evidence" value="ECO:0007669"/>
    <property type="project" value="TreeGrafter"/>
</dbReference>
<dbReference type="GO" id="GO:0000466">
    <property type="term" value="P:maturation of 5.8S rRNA from tricistronic rRNA transcript (SSU-rRNA, 5.8S rRNA, LSU-rRNA)"/>
    <property type="evidence" value="ECO:0007669"/>
    <property type="project" value="UniProtKB-UniRule"/>
</dbReference>
<comment type="subunit">
    <text evidence="5">Component of the NOP7 complex, composed of ERB1, NOP7 and YTM1. Within the NOP7 complex ERB1 appears to interact directly with NOP7 and YTM1. The NOP7 complex also associates with the 66S pre-ribosome.</text>
</comment>
<dbReference type="GO" id="GO:0030687">
    <property type="term" value="C:preribosome, large subunit precursor"/>
    <property type="evidence" value="ECO:0007669"/>
    <property type="project" value="UniProtKB-UniRule"/>
</dbReference>
<feature type="region of interest" description="Disordered" evidence="6">
    <location>
        <begin position="310"/>
        <end position="347"/>
    </location>
</feature>
<evidence type="ECO:0000256" key="4">
    <source>
        <dbReference type="ARBA" id="ARBA00023242"/>
    </source>
</evidence>
<dbReference type="SUPFAM" id="SSF52113">
    <property type="entry name" value="BRCT domain"/>
    <property type="match status" value="1"/>
</dbReference>
<evidence type="ECO:0000256" key="5">
    <source>
        <dbReference type="HAMAP-Rule" id="MF_03028"/>
    </source>
</evidence>
<feature type="region of interest" description="Disordered" evidence="6">
    <location>
        <begin position="98"/>
        <end position="117"/>
    </location>
</feature>
<evidence type="ECO:0000313" key="8">
    <source>
        <dbReference type="EMBL" id="KAF4636267.1"/>
    </source>
</evidence>
<dbReference type="InterPro" id="IPR010613">
    <property type="entry name" value="PES"/>
</dbReference>
<feature type="region of interest" description="Disordered" evidence="6">
    <location>
        <begin position="426"/>
        <end position="450"/>
    </location>
</feature>
<feature type="compositionally biased region" description="Basic and acidic residues" evidence="6">
    <location>
        <begin position="607"/>
        <end position="632"/>
    </location>
</feature>
<comment type="subcellular location">
    <subcellularLocation>
        <location evidence="5">Nucleus</location>
        <location evidence="5">Nucleolus</location>
    </subcellularLocation>
    <subcellularLocation>
        <location evidence="5">Nucleus</location>
        <location evidence="5">Nucleoplasm</location>
    </subcellularLocation>
</comment>
<dbReference type="Pfam" id="PF00533">
    <property type="entry name" value="BRCT"/>
    <property type="match status" value="1"/>
</dbReference>
<organism evidence="8 9">
    <name type="scientific">Cudoniella acicularis</name>
    <dbReference type="NCBI Taxonomy" id="354080"/>
    <lineage>
        <taxon>Eukaryota</taxon>
        <taxon>Fungi</taxon>
        <taxon>Dikarya</taxon>
        <taxon>Ascomycota</taxon>
        <taxon>Pezizomycotina</taxon>
        <taxon>Leotiomycetes</taxon>
        <taxon>Helotiales</taxon>
        <taxon>Tricladiaceae</taxon>
        <taxon>Cudoniella</taxon>
    </lineage>
</organism>
<feature type="region of interest" description="Disordered" evidence="6">
    <location>
        <begin position="496"/>
        <end position="648"/>
    </location>
</feature>
<evidence type="ECO:0000256" key="1">
    <source>
        <dbReference type="ARBA" id="ARBA00022517"/>
    </source>
</evidence>
<dbReference type="PROSITE" id="PS50172">
    <property type="entry name" value="BRCT"/>
    <property type="match status" value="1"/>
</dbReference>
<feature type="compositionally biased region" description="Acidic residues" evidence="6">
    <location>
        <begin position="509"/>
        <end position="533"/>
    </location>
</feature>
<protein>
    <recommendedName>
        <fullName evidence="5">Pescadillo homolog</fullName>
    </recommendedName>
    <alternativeName>
        <fullName evidence="5">Nucleolar protein 7 homolog</fullName>
    </alternativeName>
</protein>
<name>A0A8H4W721_9HELO</name>
<comment type="caution">
    <text evidence="8">The sequence shown here is derived from an EMBL/GenBank/DDBJ whole genome shotgun (WGS) entry which is preliminary data.</text>
</comment>
<gene>
    <name evidence="5" type="primary">NOP7</name>
    <name evidence="8" type="ORF">G7Y89_g1817</name>
</gene>